<dbReference type="AlphaFoldDB" id="A0A263BYA0"/>
<comment type="caution">
    <text evidence="1">The sequence shown here is derived from an EMBL/GenBank/DDBJ whole genome shotgun (WGS) entry which is preliminary data.</text>
</comment>
<name>A0A263BYA0_9BACI</name>
<dbReference type="EMBL" id="NPIA01000001">
    <property type="protein sequence ID" value="OZM58694.1"/>
    <property type="molecule type" value="Genomic_DNA"/>
</dbReference>
<gene>
    <name evidence="1" type="ORF">CIB95_03760</name>
</gene>
<dbReference type="Proteomes" id="UP000217083">
    <property type="component" value="Unassembled WGS sequence"/>
</dbReference>
<dbReference type="PANTHER" id="PTHR40051">
    <property type="entry name" value="IG HYPOTHETICAL 15966"/>
    <property type="match status" value="1"/>
</dbReference>
<reference evidence="2" key="1">
    <citation type="submission" date="2017-08" db="EMBL/GenBank/DDBJ databases">
        <authorList>
            <person name="Huang Z."/>
        </authorList>
    </citation>
    <scope>NUCLEOTIDE SEQUENCE [LARGE SCALE GENOMIC DNA]</scope>
    <source>
        <strain evidence="2">SA5d-4</strain>
    </source>
</reference>
<dbReference type="InterPro" id="IPR014962">
    <property type="entry name" value="YolD"/>
</dbReference>
<evidence type="ECO:0000313" key="1">
    <source>
        <dbReference type="EMBL" id="OZM58694.1"/>
    </source>
</evidence>
<proteinExistence type="predicted"/>
<evidence type="ECO:0008006" key="3">
    <source>
        <dbReference type="Google" id="ProtNLM"/>
    </source>
</evidence>
<dbReference type="PANTHER" id="PTHR40051:SF1">
    <property type="entry name" value="YOLD-LIKE FAMILY PROTEIN"/>
    <property type="match status" value="1"/>
</dbReference>
<keyword evidence="2" id="KW-1185">Reference proteome</keyword>
<accession>A0A263BYA0</accession>
<protein>
    <recommendedName>
        <fullName evidence="3">YolD-like family protein</fullName>
    </recommendedName>
</protein>
<dbReference type="RefSeq" id="WP_094921981.1">
    <property type="nucleotide sequence ID" value="NZ_NPIA01000001.1"/>
</dbReference>
<dbReference type="Pfam" id="PF08863">
    <property type="entry name" value="YolD"/>
    <property type="match status" value="1"/>
</dbReference>
<evidence type="ECO:0000313" key="2">
    <source>
        <dbReference type="Proteomes" id="UP000217083"/>
    </source>
</evidence>
<sequence>MIRDRGKIKWTSLMLPEHVKMLREWAEEDRYKAKPQLDEQQLEELNETICYAMEAGDELAITSYINNDYEVLVGRIHYYDDFEKKLRLIDAFNDVHHISVKNIIDARKA</sequence>
<organism evidence="1 2">
    <name type="scientific">Lottiidibacillus patelloidae</name>
    <dbReference type="NCBI Taxonomy" id="2670334"/>
    <lineage>
        <taxon>Bacteria</taxon>
        <taxon>Bacillati</taxon>
        <taxon>Bacillota</taxon>
        <taxon>Bacilli</taxon>
        <taxon>Bacillales</taxon>
        <taxon>Bacillaceae</taxon>
        <taxon>Lottiidibacillus</taxon>
    </lineage>
</organism>
<reference evidence="1 2" key="2">
    <citation type="submission" date="2017-09" db="EMBL/GenBank/DDBJ databases">
        <title>Bacillus patelloidae sp. nov., isolated from the intestinal tract of a marine limpet.</title>
        <authorList>
            <person name="Liu R."/>
            <person name="Dong C."/>
            <person name="Shao Z."/>
        </authorList>
    </citation>
    <scope>NUCLEOTIDE SEQUENCE [LARGE SCALE GENOMIC DNA]</scope>
    <source>
        <strain evidence="1 2">SA5d-4</strain>
    </source>
</reference>